<dbReference type="PROSITE" id="PS51257">
    <property type="entry name" value="PROKAR_LIPOPROTEIN"/>
    <property type="match status" value="1"/>
</dbReference>
<keyword evidence="2" id="KW-1185">Reference proteome</keyword>
<comment type="caution">
    <text evidence="1">The sequence shown here is derived from an EMBL/GenBank/DDBJ whole genome shotgun (WGS) entry which is preliminary data.</text>
</comment>
<accession>A0ABP6Q9P7</accession>
<proteinExistence type="predicted"/>
<protein>
    <recommendedName>
        <fullName evidence="3">Lipoprotein</fullName>
    </recommendedName>
</protein>
<gene>
    <name evidence="1" type="ORF">GCM10010468_32740</name>
</gene>
<dbReference type="Proteomes" id="UP001501237">
    <property type="component" value="Unassembled WGS sequence"/>
</dbReference>
<sequence length="199" mass="21076">MFRTAAVALGISLLLTGCAEKSGEHEDAKPLAQPVANVTDLQGRWWNWVLSTKTATSPIGDDKGANCAVKQPEDVWFLAGTFGGSVQRSCDVPAGRNILAPLLNLFSEGEEDCRQFMKAAKGSAVLDGASLEVETVASAPFTATPEAGNPLEWEPGTYRVFGCGMYVRIPPLTAGEHTLELRGASGSFANGVDYALTVR</sequence>
<evidence type="ECO:0008006" key="3">
    <source>
        <dbReference type="Google" id="ProtNLM"/>
    </source>
</evidence>
<dbReference type="EMBL" id="BAAAUV010000007">
    <property type="protein sequence ID" value="GAA3213033.1"/>
    <property type="molecule type" value="Genomic_DNA"/>
</dbReference>
<organism evidence="1 2">
    <name type="scientific">Actinocorallia longicatena</name>
    <dbReference type="NCBI Taxonomy" id="111803"/>
    <lineage>
        <taxon>Bacteria</taxon>
        <taxon>Bacillati</taxon>
        <taxon>Actinomycetota</taxon>
        <taxon>Actinomycetes</taxon>
        <taxon>Streptosporangiales</taxon>
        <taxon>Thermomonosporaceae</taxon>
        <taxon>Actinocorallia</taxon>
    </lineage>
</organism>
<evidence type="ECO:0000313" key="2">
    <source>
        <dbReference type="Proteomes" id="UP001501237"/>
    </source>
</evidence>
<reference evidence="2" key="1">
    <citation type="journal article" date="2019" name="Int. J. Syst. Evol. Microbiol.">
        <title>The Global Catalogue of Microorganisms (GCM) 10K type strain sequencing project: providing services to taxonomists for standard genome sequencing and annotation.</title>
        <authorList>
            <consortium name="The Broad Institute Genomics Platform"/>
            <consortium name="The Broad Institute Genome Sequencing Center for Infectious Disease"/>
            <person name="Wu L."/>
            <person name="Ma J."/>
        </authorList>
    </citation>
    <scope>NUCLEOTIDE SEQUENCE [LARGE SCALE GENOMIC DNA]</scope>
    <source>
        <strain evidence="2">JCM 9377</strain>
    </source>
</reference>
<evidence type="ECO:0000313" key="1">
    <source>
        <dbReference type="EMBL" id="GAA3213033.1"/>
    </source>
</evidence>
<name>A0ABP6Q9P7_9ACTN</name>
<dbReference type="RefSeq" id="WP_344828899.1">
    <property type="nucleotide sequence ID" value="NZ_BAAAUV010000007.1"/>
</dbReference>